<dbReference type="InParanoid" id="A0A3Q7JAZ8"/>
<dbReference type="InterPro" id="IPR026960">
    <property type="entry name" value="RVT-Znf"/>
</dbReference>
<dbReference type="Proteomes" id="UP000004994">
    <property type="component" value="Chromosome 12"/>
</dbReference>
<reference evidence="2" key="2">
    <citation type="submission" date="2019-01" db="UniProtKB">
        <authorList>
            <consortium name="EnsemblPlants"/>
        </authorList>
    </citation>
    <scope>IDENTIFICATION</scope>
    <source>
        <strain evidence="2">cv. Heinz 1706</strain>
    </source>
</reference>
<dbReference type="PANTHER" id="PTHR33116:SF66">
    <property type="entry name" value="REVERSE TRANSCRIPTASE ZINC-BINDING DOMAIN-CONTAINING PROTEIN"/>
    <property type="match status" value="1"/>
</dbReference>
<evidence type="ECO:0000259" key="1">
    <source>
        <dbReference type="Pfam" id="PF13966"/>
    </source>
</evidence>
<dbReference type="EnsemblPlants" id="Solyc12g056295.1.1">
    <property type="protein sequence ID" value="Solyc12g056295.1.1"/>
    <property type="gene ID" value="Solyc12g056295.1"/>
</dbReference>
<dbReference type="Gramene" id="Solyc12g056295.1.1">
    <property type="protein sequence ID" value="Solyc12g056295.1.1"/>
    <property type="gene ID" value="Solyc12g056295.1"/>
</dbReference>
<dbReference type="OMA" id="DESHNCI"/>
<reference evidence="2" key="1">
    <citation type="journal article" date="2012" name="Nature">
        <title>The tomato genome sequence provides insights into fleshy fruit evolution.</title>
        <authorList>
            <consortium name="Tomato Genome Consortium"/>
        </authorList>
    </citation>
    <scope>NUCLEOTIDE SEQUENCE [LARGE SCALE GENOMIC DNA]</scope>
    <source>
        <strain evidence="2">cv. Heinz 1706</strain>
    </source>
</reference>
<evidence type="ECO:0000313" key="2">
    <source>
        <dbReference type="EnsemblPlants" id="Solyc12g056295.1.1"/>
    </source>
</evidence>
<dbReference type="Pfam" id="PF13966">
    <property type="entry name" value="zf-RVT"/>
    <property type="match status" value="1"/>
</dbReference>
<dbReference type="PANTHER" id="PTHR33116">
    <property type="entry name" value="REVERSE TRANSCRIPTASE ZINC-BINDING DOMAIN-CONTAINING PROTEIN-RELATED-RELATED"/>
    <property type="match status" value="1"/>
</dbReference>
<organism evidence="2">
    <name type="scientific">Solanum lycopersicum</name>
    <name type="common">Tomato</name>
    <name type="synonym">Lycopersicon esculentum</name>
    <dbReference type="NCBI Taxonomy" id="4081"/>
    <lineage>
        <taxon>Eukaryota</taxon>
        <taxon>Viridiplantae</taxon>
        <taxon>Streptophyta</taxon>
        <taxon>Embryophyta</taxon>
        <taxon>Tracheophyta</taxon>
        <taxon>Spermatophyta</taxon>
        <taxon>Magnoliopsida</taxon>
        <taxon>eudicotyledons</taxon>
        <taxon>Gunneridae</taxon>
        <taxon>Pentapetalae</taxon>
        <taxon>asterids</taxon>
        <taxon>lamiids</taxon>
        <taxon>Solanales</taxon>
        <taxon>Solanaceae</taxon>
        <taxon>Solanoideae</taxon>
        <taxon>Solaneae</taxon>
        <taxon>Solanum</taxon>
        <taxon>Solanum subgen. Lycopersicon</taxon>
    </lineage>
</organism>
<sequence>MDRRVDASRKAFIAWEQLCSSKTAGGLNLLDIQTWNKAAINKLQRSLSTKKDRLWVKWVHMYYGKQGTLWDVLAPQASWMERKILQIHKELEVIGWNEEYANQIDKFSIKQLYKALRGNYQKVEWRKLTCNDAACPKRISILYLALQSRLLTGDRLATSGCAEDVHCGVCGTEDESHNCIFFRCLFSSQVWQKERNQRIFRKITRTPAMLAKQVVQERLKVAAKLGAVQFACVTDL</sequence>
<accession>A0A3Q7JAZ8</accession>
<keyword evidence="3" id="KW-1185">Reference proteome</keyword>
<name>A0A3Q7JAZ8_SOLLC</name>
<protein>
    <recommendedName>
        <fullName evidence="1">Reverse transcriptase zinc-binding domain-containing protein</fullName>
    </recommendedName>
</protein>
<dbReference type="AlphaFoldDB" id="A0A3Q7JAZ8"/>
<evidence type="ECO:0000313" key="3">
    <source>
        <dbReference type="Proteomes" id="UP000004994"/>
    </source>
</evidence>
<proteinExistence type="predicted"/>
<feature type="domain" description="Reverse transcriptase zinc-binding" evidence="1">
    <location>
        <begin position="107"/>
        <end position="191"/>
    </location>
</feature>